<dbReference type="Gene3D" id="2.170.15.10">
    <property type="entry name" value="Proaerolysin, chain A, domain 3"/>
    <property type="match status" value="1"/>
</dbReference>
<dbReference type="Proteomes" id="UP001396334">
    <property type="component" value="Unassembled WGS sequence"/>
</dbReference>
<keyword evidence="3" id="KW-1185">Reference proteome</keyword>
<dbReference type="PANTHER" id="PTHR39244">
    <property type="entry name" value="NATTERIN-4"/>
    <property type="match status" value="1"/>
</dbReference>
<dbReference type="SUPFAM" id="SSF56973">
    <property type="entry name" value="Aerolisin/ETX pore-forming domain"/>
    <property type="match status" value="1"/>
</dbReference>
<dbReference type="PANTHER" id="PTHR39244:SF5">
    <property type="entry name" value="NATTERIN-3-LIKE"/>
    <property type="match status" value="1"/>
</dbReference>
<dbReference type="CDD" id="cd20216">
    <property type="entry name" value="PFM_HFR-2-like"/>
    <property type="match status" value="1"/>
</dbReference>
<gene>
    <name evidence="2" type="ORF">V6N11_042053</name>
</gene>
<dbReference type="InterPro" id="IPR008998">
    <property type="entry name" value="Agglutinin"/>
</dbReference>
<feature type="domain" description="Agglutinin" evidence="1">
    <location>
        <begin position="163"/>
        <end position="295"/>
    </location>
</feature>
<comment type="caution">
    <text evidence="2">The sequence shown here is derived from an EMBL/GenBank/DDBJ whole genome shotgun (WGS) entry which is preliminary data.</text>
</comment>
<reference evidence="2 3" key="1">
    <citation type="journal article" date="2024" name="G3 (Bethesda)">
        <title>Genome assembly of Hibiscus sabdariffa L. provides insights into metabolisms of medicinal natural products.</title>
        <authorList>
            <person name="Kim T."/>
        </authorList>
    </citation>
    <scope>NUCLEOTIDE SEQUENCE [LARGE SCALE GENOMIC DNA]</scope>
    <source>
        <strain evidence="2">TK-2024</strain>
        <tissue evidence="2">Old leaves</tissue>
    </source>
</reference>
<accession>A0ABR2QV87</accession>
<dbReference type="InterPro" id="IPR036242">
    <property type="entry name" value="Agglutinin_dom_sf"/>
</dbReference>
<evidence type="ECO:0000313" key="2">
    <source>
        <dbReference type="EMBL" id="KAK9004589.1"/>
    </source>
</evidence>
<evidence type="ECO:0000259" key="1">
    <source>
        <dbReference type="SMART" id="SM00791"/>
    </source>
</evidence>
<name>A0ABR2QV87_9ROSI</name>
<dbReference type="Pfam" id="PF07468">
    <property type="entry name" value="Agglutinin"/>
    <property type="match status" value="2"/>
</dbReference>
<dbReference type="Gene3D" id="2.80.10.50">
    <property type="match status" value="2"/>
</dbReference>
<dbReference type="InterPro" id="IPR004991">
    <property type="entry name" value="Aerolysin-like"/>
</dbReference>
<dbReference type="SMART" id="SM00791">
    <property type="entry name" value="Agglutinin"/>
    <property type="match status" value="2"/>
</dbReference>
<feature type="domain" description="Agglutinin" evidence="1">
    <location>
        <begin position="3"/>
        <end position="158"/>
    </location>
</feature>
<dbReference type="SUPFAM" id="SSF50382">
    <property type="entry name" value="Agglutinin"/>
    <property type="match status" value="2"/>
</dbReference>
<dbReference type="InterPro" id="IPR053237">
    <property type="entry name" value="Natterin_C"/>
</dbReference>
<organism evidence="2 3">
    <name type="scientific">Hibiscus sabdariffa</name>
    <name type="common">roselle</name>
    <dbReference type="NCBI Taxonomy" id="183260"/>
    <lineage>
        <taxon>Eukaryota</taxon>
        <taxon>Viridiplantae</taxon>
        <taxon>Streptophyta</taxon>
        <taxon>Embryophyta</taxon>
        <taxon>Tracheophyta</taxon>
        <taxon>Spermatophyta</taxon>
        <taxon>Magnoliopsida</taxon>
        <taxon>eudicotyledons</taxon>
        <taxon>Gunneridae</taxon>
        <taxon>Pentapetalae</taxon>
        <taxon>rosids</taxon>
        <taxon>malvids</taxon>
        <taxon>Malvales</taxon>
        <taxon>Malvaceae</taxon>
        <taxon>Malvoideae</taxon>
        <taxon>Hibiscus</taxon>
    </lineage>
</organism>
<proteinExistence type="predicted"/>
<evidence type="ECO:0000313" key="3">
    <source>
        <dbReference type="Proteomes" id="UP001396334"/>
    </source>
</evidence>
<sequence>MASHLPRFIAIESVDKVGYLTYIREGGKADGYLRFMEAEVTSPFAKFEVESSKTRGLVHIRSCQNNRYWQRTNLLPVPSGPWIATTTKKKEEDTSKEECTLFKFIPVDPAANKFRIMHVQSGCYVCPWRTEDPKFDQGLLSAYDRFDRQNADVLTIIDWSLLLILPRYVVFKGDNDLYLYLYQRGLPCFAQTDIGESTVACEILPTKDGMIRIKSPETGKFYRNVSKWIWADTFDTSQDNMETLFRPVKVGDDKIALISMRNNNFCKRLSEDGIGNGVGAVMNSVTKEAQITVEEAVLTREIYDVIYDLDNSRVYGETIIVVDRNSASNFADDPSTMDVKLSYKDTKTSSWKTDMSLTLGVKTTLSFDVPFIAEGSVELSAEMRTGVEWGKVFETTTELEVVQKVVVPPMTKVTVNLIATKGLCDVPFTYMQRDTLYNGSSVITEVQGGTYFGSNYHSMKFETRAEKLSPDCIK</sequence>
<protein>
    <recommendedName>
        <fullName evidence="1">Agglutinin domain-containing protein</fullName>
    </recommendedName>
</protein>
<dbReference type="Pfam" id="PF03318">
    <property type="entry name" value="ETX_MTX2"/>
    <property type="match status" value="1"/>
</dbReference>
<dbReference type="EMBL" id="JBBPBN010000030">
    <property type="protein sequence ID" value="KAK9004589.1"/>
    <property type="molecule type" value="Genomic_DNA"/>
</dbReference>